<feature type="compositionally biased region" description="Acidic residues" evidence="1">
    <location>
        <begin position="307"/>
        <end position="322"/>
    </location>
</feature>
<sequence length="340" mass="37687">MPLTEFKMNEERVGLWEPDLDKMDSYDLLISEMVNSQEDFNNASLLVTGKIANNASKPEVMLDSAGRPVYQNKQGGYTDQPTNEDGSYNSEVMVQRVLDTHANVIYVRPYVVDQPNGSKLVSNPTAQYLTKDFDMNGWKINIDQLMSDIHKETNTPDTSDQNFAANASGVAMSYKLFGSDQEMSFSETLYSEAVHRRMRMLASYWGIIPNSKVSLSKDVNPADNVQITFTPNLPKNNQETIQTVQGLVSTGDVSKKTIREMLSTVTGIPEDQEAQRIEEEQQQSGDDTADKVAQAIQKLHANVSPNDDSEDDSDTGGDDNGDSETSQKEDNSDGQAGQKE</sequence>
<evidence type="ECO:0000256" key="1">
    <source>
        <dbReference type="SAM" id="MobiDB-lite"/>
    </source>
</evidence>
<protein>
    <submittedName>
        <fullName evidence="2">Phage portal protein</fullName>
    </submittedName>
</protein>
<comment type="caution">
    <text evidence="2">The sequence shown here is derived from an EMBL/GenBank/DDBJ whole genome shotgun (WGS) entry which is preliminary data.</text>
</comment>
<dbReference type="Proteomes" id="UP000286974">
    <property type="component" value="Unassembled WGS sequence"/>
</dbReference>
<evidence type="ECO:0000313" key="3">
    <source>
        <dbReference type="Proteomes" id="UP000286974"/>
    </source>
</evidence>
<dbReference type="EMBL" id="BEXA01000008">
    <property type="protein sequence ID" value="GAY74269.1"/>
    <property type="molecule type" value="Genomic_DNA"/>
</dbReference>
<gene>
    <name evidence="2" type="ORF">NBRC111893_2415</name>
</gene>
<keyword evidence="3" id="KW-1185">Reference proteome</keyword>
<feature type="region of interest" description="Disordered" evidence="1">
    <location>
        <begin position="265"/>
        <end position="340"/>
    </location>
</feature>
<dbReference type="Pfam" id="PF05133">
    <property type="entry name" value="SPP1_portal"/>
    <property type="match status" value="1"/>
</dbReference>
<dbReference type="InterPro" id="IPR021145">
    <property type="entry name" value="Portal_protein_SPP1_Gp6-like"/>
</dbReference>
<name>A0A401FPF1_9LACO</name>
<proteinExistence type="predicted"/>
<dbReference type="AlphaFoldDB" id="A0A401FPF1"/>
<accession>A0A401FPF1</accession>
<reference evidence="2 3" key="1">
    <citation type="submission" date="2017-11" db="EMBL/GenBank/DDBJ databases">
        <title>Draft Genome Sequence of Lactobacillus curieae NBRC 111893 isolated from Koso, a Japanese sugar-Vegetable Fermented Beverage.</title>
        <authorList>
            <person name="Chiou T.Y."/>
            <person name="Oshima K."/>
            <person name="Suda W."/>
            <person name="Hattori M."/>
            <person name="Takahashi T."/>
        </authorList>
    </citation>
    <scope>NUCLEOTIDE SEQUENCE [LARGE SCALE GENOMIC DNA]</scope>
    <source>
        <strain evidence="2 3">NBRC111893</strain>
    </source>
</reference>
<organism evidence="2 3">
    <name type="scientific">Lentilactobacillus kosonis</name>
    <dbReference type="NCBI Taxonomy" id="2810561"/>
    <lineage>
        <taxon>Bacteria</taxon>
        <taxon>Bacillati</taxon>
        <taxon>Bacillota</taxon>
        <taxon>Bacilli</taxon>
        <taxon>Lactobacillales</taxon>
        <taxon>Lactobacillaceae</taxon>
        <taxon>Lentilactobacillus</taxon>
    </lineage>
</organism>
<evidence type="ECO:0000313" key="2">
    <source>
        <dbReference type="EMBL" id="GAY74269.1"/>
    </source>
</evidence>